<evidence type="ECO:0000256" key="1">
    <source>
        <dbReference type="SAM" id="MobiDB-lite"/>
    </source>
</evidence>
<dbReference type="AlphaFoldDB" id="A0AAV3PUC0"/>
<dbReference type="Proteomes" id="UP001454036">
    <property type="component" value="Unassembled WGS sequence"/>
</dbReference>
<comment type="caution">
    <text evidence="2">The sequence shown here is derived from an EMBL/GenBank/DDBJ whole genome shotgun (WGS) entry which is preliminary data.</text>
</comment>
<keyword evidence="3" id="KW-1185">Reference proteome</keyword>
<name>A0AAV3PUC0_LITER</name>
<evidence type="ECO:0000313" key="2">
    <source>
        <dbReference type="EMBL" id="GAA0154517.1"/>
    </source>
</evidence>
<dbReference type="EMBL" id="BAABME010002413">
    <property type="protein sequence ID" value="GAA0154517.1"/>
    <property type="molecule type" value="Genomic_DNA"/>
</dbReference>
<gene>
    <name evidence="2" type="ORF">LIER_12475</name>
</gene>
<accession>A0AAV3PUC0</accession>
<reference evidence="2 3" key="1">
    <citation type="submission" date="2024-01" db="EMBL/GenBank/DDBJ databases">
        <title>The complete chloroplast genome sequence of Lithospermum erythrorhizon: insights into the phylogenetic relationship among Boraginaceae species and the maternal lineages of purple gromwells.</title>
        <authorList>
            <person name="Okada T."/>
            <person name="Watanabe K."/>
        </authorList>
    </citation>
    <scope>NUCLEOTIDE SEQUENCE [LARGE SCALE GENOMIC DNA]</scope>
</reference>
<feature type="region of interest" description="Disordered" evidence="1">
    <location>
        <begin position="54"/>
        <end position="75"/>
    </location>
</feature>
<protein>
    <submittedName>
        <fullName evidence="2">Uncharacterized protein</fullName>
    </submittedName>
</protein>
<proteinExistence type="predicted"/>
<sequence length="75" mass="8817">MNISTPFIDKICFVAYSTISNSRRPTCAPNFSRPYHPKIQTYEAFLKEEQLRDIEEDGERGMERNGARRFEKLSE</sequence>
<evidence type="ECO:0000313" key="3">
    <source>
        <dbReference type="Proteomes" id="UP001454036"/>
    </source>
</evidence>
<organism evidence="2 3">
    <name type="scientific">Lithospermum erythrorhizon</name>
    <name type="common">Purple gromwell</name>
    <name type="synonym">Lithospermum officinale var. erythrorhizon</name>
    <dbReference type="NCBI Taxonomy" id="34254"/>
    <lineage>
        <taxon>Eukaryota</taxon>
        <taxon>Viridiplantae</taxon>
        <taxon>Streptophyta</taxon>
        <taxon>Embryophyta</taxon>
        <taxon>Tracheophyta</taxon>
        <taxon>Spermatophyta</taxon>
        <taxon>Magnoliopsida</taxon>
        <taxon>eudicotyledons</taxon>
        <taxon>Gunneridae</taxon>
        <taxon>Pentapetalae</taxon>
        <taxon>asterids</taxon>
        <taxon>lamiids</taxon>
        <taxon>Boraginales</taxon>
        <taxon>Boraginaceae</taxon>
        <taxon>Boraginoideae</taxon>
        <taxon>Lithospermeae</taxon>
        <taxon>Lithospermum</taxon>
    </lineage>
</organism>